<dbReference type="Proteomes" id="UP001597183">
    <property type="component" value="Unassembled WGS sequence"/>
</dbReference>
<sequence>MDDQGRFRRAALTAGLPADEVGRFIDHLRLTVRLAGGTGDVVAGRAGGRPHLPAGRGWPSEQGGALPFVFSVDCAALPAVDGSSLPADGSLLFFLDHEQDHLTGRHGRVLHIPAGTETTAAEPPDRDLVAEEYALHATLIAELPDWLDPADEDDDEDYLSPIQKQLAEDLPHLDELRALAEEIWPRDNGLATAYLGGHVTDEVITSIAEQTLAGREKAGEIVVPVANWYSHVEREKHRLAGEWLQLAAFSTSDDLYYGSFVIRADDLVAGHLDRALSVTDFSE</sequence>
<organism evidence="1 2">
    <name type="scientific">Actinoplanes sichuanensis</name>
    <dbReference type="NCBI Taxonomy" id="512349"/>
    <lineage>
        <taxon>Bacteria</taxon>
        <taxon>Bacillati</taxon>
        <taxon>Actinomycetota</taxon>
        <taxon>Actinomycetes</taxon>
        <taxon>Micromonosporales</taxon>
        <taxon>Micromonosporaceae</taxon>
        <taxon>Actinoplanes</taxon>
    </lineage>
</organism>
<gene>
    <name evidence="1" type="ORF">ACFQ5G_45900</name>
</gene>
<keyword evidence="2" id="KW-1185">Reference proteome</keyword>
<proteinExistence type="predicted"/>
<protein>
    <submittedName>
        <fullName evidence="1">DUF1963 domain-containing protein</fullName>
    </submittedName>
</protein>
<reference evidence="2" key="1">
    <citation type="journal article" date="2019" name="Int. J. Syst. Evol. Microbiol.">
        <title>The Global Catalogue of Microorganisms (GCM) 10K type strain sequencing project: providing services to taxonomists for standard genome sequencing and annotation.</title>
        <authorList>
            <consortium name="The Broad Institute Genomics Platform"/>
            <consortium name="The Broad Institute Genome Sequencing Center for Infectious Disease"/>
            <person name="Wu L."/>
            <person name="Ma J."/>
        </authorList>
    </citation>
    <scope>NUCLEOTIDE SEQUENCE [LARGE SCALE GENOMIC DNA]</scope>
    <source>
        <strain evidence="2">CCM 7526</strain>
    </source>
</reference>
<evidence type="ECO:0000313" key="2">
    <source>
        <dbReference type="Proteomes" id="UP001597183"/>
    </source>
</evidence>
<dbReference type="Gene3D" id="2.30.320.10">
    <property type="entry name" value="YwqG-like"/>
    <property type="match status" value="1"/>
</dbReference>
<dbReference type="InterPro" id="IPR015315">
    <property type="entry name" value="DUF1963"/>
</dbReference>
<dbReference type="InterPro" id="IPR035948">
    <property type="entry name" value="YwqG-like_sf"/>
</dbReference>
<name>A0ABW4AR72_9ACTN</name>
<accession>A0ABW4AR72</accession>
<dbReference type="RefSeq" id="WP_317795119.1">
    <property type="nucleotide sequence ID" value="NZ_AP028461.1"/>
</dbReference>
<dbReference type="SUPFAM" id="SSF103032">
    <property type="entry name" value="Hypothetical protein YwqG"/>
    <property type="match status" value="1"/>
</dbReference>
<evidence type="ECO:0000313" key="1">
    <source>
        <dbReference type="EMBL" id="MFD1372705.1"/>
    </source>
</evidence>
<dbReference type="Pfam" id="PF09234">
    <property type="entry name" value="DUF1963"/>
    <property type="match status" value="1"/>
</dbReference>
<comment type="caution">
    <text evidence="1">The sequence shown here is derived from an EMBL/GenBank/DDBJ whole genome shotgun (WGS) entry which is preliminary data.</text>
</comment>
<dbReference type="EMBL" id="JBHTMK010000060">
    <property type="protein sequence ID" value="MFD1372705.1"/>
    <property type="molecule type" value="Genomic_DNA"/>
</dbReference>